<accession>A0A0G4FQB8</accession>
<keyword evidence="3" id="KW-1185">Reference proteome</keyword>
<organism evidence="2 3">
    <name type="scientific">Vitrella brassicaformis (strain CCMP3155)</name>
    <dbReference type="NCBI Taxonomy" id="1169540"/>
    <lineage>
        <taxon>Eukaryota</taxon>
        <taxon>Sar</taxon>
        <taxon>Alveolata</taxon>
        <taxon>Colpodellida</taxon>
        <taxon>Vitrellaceae</taxon>
        <taxon>Vitrella</taxon>
    </lineage>
</organism>
<dbReference type="PhylomeDB" id="A0A0G4FQB8"/>
<sequence length="302" mass="34506">MYREVEAVLLDQLIDDIPGDHEIIIMGDFNDYDDQQPYTRDARHQKKENATHPYKLPMEGFDAFSEEYLPKVKETIDYDKFVAEIEAKEQADLEAELQKEKEKQEKRAAKAAAKIEKAMAKKAAKKAEAERAAGASPLEHEKEEEPEEEFMLPGLFAAGNESFLDLATSLSDEEESPALNTTHQLTNAIGKFPKYGGVQTWRKFSYTWSGARSLLDHILVSQNLWKAITKVQPLNHRAAYKDVKASYKDAHLPFIKPPRRRDPTKKDEWIGRGENPSDHFPLYIEFDLTKLAEIRNKQAGAK</sequence>
<dbReference type="EMBL" id="CDMY01000479">
    <property type="protein sequence ID" value="CEM16634.1"/>
    <property type="molecule type" value="Genomic_DNA"/>
</dbReference>
<evidence type="ECO:0008006" key="4">
    <source>
        <dbReference type="Google" id="ProtNLM"/>
    </source>
</evidence>
<evidence type="ECO:0000313" key="2">
    <source>
        <dbReference type="EMBL" id="CEM16634.1"/>
    </source>
</evidence>
<protein>
    <recommendedName>
        <fullName evidence="4">Endonuclease/exonuclease/phosphatase domain-containing protein</fullName>
    </recommendedName>
</protein>
<dbReference type="AlphaFoldDB" id="A0A0G4FQB8"/>
<feature type="region of interest" description="Disordered" evidence="1">
    <location>
        <begin position="126"/>
        <end position="145"/>
    </location>
</feature>
<dbReference type="VEuPathDB" id="CryptoDB:Vbra_9427"/>
<feature type="region of interest" description="Disordered" evidence="1">
    <location>
        <begin position="254"/>
        <end position="278"/>
    </location>
</feature>
<evidence type="ECO:0000313" key="3">
    <source>
        <dbReference type="Proteomes" id="UP000041254"/>
    </source>
</evidence>
<dbReference type="SUPFAM" id="SSF56219">
    <property type="entry name" value="DNase I-like"/>
    <property type="match status" value="1"/>
</dbReference>
<feature type="compositionally biased region" description="Basic and acidic residues" evidence="1">
    <location>
        <begin position="260"/>
        <end position="277"/>
    </location>
</feature>
<dbReference type="InterPro" id="IPR036691">
    <property type="entry name" value="Endo/exonu/phosph_ase_sf"/>
</dbReference>
<proteinExistence type="predicted"/>
<dbReference type="Proteomes" id="UP000041254">
    <property type="component" value="Unassembled WGS sequence"/>
</dbReference>
<evidence type="ECO:0000256" key="1">
    <source>
        <dbReference type="SAM" id="MobiDB-lite"/>
    </source>
</evidence>
<gene>
    <name evidence="2" type="ORF">Vbra_9427</name>
</gene>
<dbReference type="Gene3D" id="3.60.10.10">
    <property type="entry name" value="Endonuclease/exonuclease/phosphatase"/>
    <property type="match status" value="2"/>
</dbReference>
<name>A0A0G4FQB8_VITBC</name>
<reference evidence="2 3" key="1">
    <citation type="submission" date="2014-11" db="EMBL/GenBank/DDBJ databases">
        <authorList>
            <person name="Zhu J."/>
            <person name="Qi W."/>
            <person name="Song R."/>
        </authorList>
    </citation>
    <scope>NUCLEOTIDE SEQUENCE [LARGE SCALE GENOMIC DNA]</scope>
</reference>
<dbReference type="InParanoid" id="A0A0G4FQB8"/>